<dbReference type="EMBL" id="PVTR01000025">
    <property type="protein sequence ID" value="PRY83788.1"/>
    <property type="molecule type" value="Genomic_DNA"/>
</dbReference>
<gene>
    <name evidence="1" type="ORF">CLW00_1255</name>
</gene>
<dbReference type="PANTHER" id="PTHR33099">
    <property type="entry name" value="FE2OG DIOXYGENASE DOMAIN-CONTAINING PROTEIN"/>
    <property type="match status" value="1"/>
</dbReference>
<sequence>MKADIHNLEFDLLDSLNLIEGNGSFVTSHSESFVFPGLSVEDIGEIAYPINELMAKALIQKARKAPFGKGSETIIDDKVRSAWEIDPEKLYFKGGEWDKFLRKAMATIKPQLGIEDYEVEAHLYKLLIYQKGDFFLSHRDSEKEKGMFGTLIIGLPSKHLGGELLIRFDGEEKSVSFAESANNYKIPYVAFYADCEHEIKPITAGYRVCLVYNLIQKKNDNPIVLEALGEHVSRLTKILEAGKEHKLFSPRVVLLGHQYTPENFSKDNLKLNDRTKAEALIRAADIAGYYAKMCLVTSYLSGIPSDGGYGWDYEPDEDSELEEIDNEWISIEHWLDDGPPPLGHLEVEEAEILAPFRLNDGDPIVKESTGYMGNYGPDLMHWYHYGAVVFWPKKDHQEILLKQDISNQLEWINHYNSIRKQLSDYETATVETILKNALNVDKNIHKADFNVVADWLIGYNDDSCFERLGYRFLVNFFEKIKDESWGKLVEVYPRKHFEKIFKQVMEQGNISTLWHLLSVFKTLTETKSGRALVALEMQRLPEYFATLIAVLKKKPLLNFKAFEKLLLLENLLPQDKKWVQYMHNHLTKCSKRQYVNDILVQMTLKLEKKTPLAHTLLLFGKEELQVRVDNKPQAPADWSRPVPDVPFDAMQWQILANFLQSPEAQVFDYRKKESERSLLEEAIKKVVIDLRTETIKRGSPHTLRIIKTQAAYDKQMEDWREDVALLERVKRQIG</sequence>
<name>A0A2T0WAQ9_9BACT</name>
<evidence type="ECO:0000313" key="1">
    <source>
        <dbReference type="EMBL" id="PRY83788.1"/>
    </source>
</evidence>
<dbReference type="OrthoDB" id="9782970at2"/>
<proteinExistence type="predicted"/>
<dbReference type="Proteomes" id="UP000238157">
    <property type="component" value="Unassembled WGS sequence"/>
</dbReference>
<evidence type="ECO:0008006" key="3">
    <source>
        <dbReference type="Google" id="ProtNLM"/>
    </source>
</evidence>
<dbReference type="PANTHER" id="PTHR33099:SF7">
    <property type="entry name" value="MYND-TYPE DOMAIN-CONTAINING PROTEIN"/>
    <property type="match status" value="1"/>
</dbReference>
<dbReference type="Gene3D" id="2.60.120.620">
    <property type="entry name" value="q2cbj1_9rhob like domain"/>
    <property type="match status" value="1"/>
</dbReference>
<reference evidence="1 2" key="1">
    <citation type="submission" date="2018-03" db="EMBL/GenBank/DDBJ databases">
        <title>Genomic Encyclopedia of Archaeal and Bacterial Type Strains, Phase II (KMG-II): from individual species to whole genera.</title>
        <authorList>
            <person name="Goeker M."/>
        </authorList>
    </citation>
    <scope>NUCLEOTIDE SEQUENCE [LARGE SCALE GENOMIC DNA]</scope>
    <source>
        <strain evidence="1 2">DSM 27929</strain>
    </source>
</reference>
<accession>A0A2T0WAQ9</accession>
<comment type="caution">
    <text evidence="1">The sequence shown here is derived from an EMBL/GenBank/DDBJ whole genome shotgun (WGS) entry which is preliminary data.</text>
</comment>
<protein>
    <recommendedName>
        <fullName evidence="3">2-oxoglutarate-Fe(II)-dependent oxygenase superfamily protein</fullName>
    </recommendedName>
</protein>
<keyword evidence="2" id="KW-1185">Reference proteome</keyword>
<dbReference type="AlphaFoldDB" id="A0A2T0WAQ9"/>
<dbReference type="RefSeq" id="WP_106135649.1">
    <property type="nucleotide sequence ID" value="NZ_PVTR01000025.1"/>
</dbReference>
<organism evidence="1 2">
    <name type="scientific">Mongoliibacter ruber</name>
    <dbReference type="NCBI Taxonomy" id="1750599"/>
    <lineage>
        <taxon>Bacteria</taxon>
        <taxon>Pseudomonadati</taxon>
        <taxon>Bacteroidota</taxon>
        <taxon>Cytophagia</taxon>
        <taxon>Cytophagales</taxon>
        <taxon>Cyclobacteriaceae</taxon>
        <taxon>Mongoliibacter</taxon>
    </lineage>
</organism>
<evidence type="ECO:0000313" key="2">
    <source>
        <dbReference type="Proteomes" id="UP000238157"/>
    </source>
</evidence>